<evidence type="ECO:0000259" key="1">
    <source>
        <dbReference type="Pfam" id="PF01612"/>
    </source>
</evidence>
<name>A0A9W8B661_9FUNG</name>
<dbReference type="Pfam" id="PF01612">
    <property type="entry name" value="DNA_pol_A_exo1"/>
    <property type="match status" value="1"/>
</dbReference>
<dbReference type="SUPFAM" id="SSF53098">
    <property type="entry name" value="Ribonuclease H-like"/>
    <property type="match status" value="1"/>
</dbReference>
<gene>
    <name evidence="2" type="primary">EXD3</name>
    <name evidence="2" type="ORF">H4R34_004137</name>
</gene>
<dbReference type="EMBL" id="JANBQB010000473">
    <property type="protein sequence ID" value="KAJ1975984.1"/>
    <property type="molecule type" value="Genomic_DNA"/>
</dbReference>
<dbReference type="Gene3D" id="3.30.420.10">
    <property type="entry name" value="Ribonuclease H-like superfamily/Ribonuclease H"/>
    <property type="match status" value="1"/>
</dbReference>
<dbReference type="PANTHER" id="PTHR47765">
    <property type="entry name" value="3'-5' EXONUCLEASE DOMAIN-CONTAINING PROTEIN"/>
    <property type="match status" value="1"/>
</dbReference>
<evidence type="ECO:0000313" key="3">
    <source>
        <dbReference type="Proteomes" id="UP001151582"/>
    </source>
</evidence>
<dbReference type="InterPro" id="IPR052408">
    <property type="entry name" value="Exonuclease_MUT-7-like"/>
</dbReference>
<dbReference type="InterPro" id="IPR002562">
    <property type="entry name" value="3'-5'_exonuclease_dom"/>
</dbReference>
<dbReference type="InterPro" id="IPR036397">
    <property type="entry name" value="RNaseH_sf"/>
</dbReference>
<sequence>SDAEGASESPLLKLTEDFEQAHPVPPVAVHSARRIVTAVSTNDPEIFQFEALGLVARTVWKPSRLKTSDGELLTPAQVRSQFSSFVGAVLRRHPQPALFVLDALLHYDSTLKLLKGRQWFTTRTDLVQLANLTVKVLATALHYADSTMLGRPADTHLANTANDLAVENRPADCVQLPSCPDHHDAQIQFAQALVERPSLALYYAMDMFLFERFWRSVGQDPKYLYSLTHYLVCHSYILEATQLMIKYQCYSLIPLGELLMLAANQSRVAAIGSLLKARPDLSVPVLASVNYIFYHYFEKQLIANSSFDVDRAHVFPEVLARPGHVRAAKSRADLLQIAHQAANAHPQVDTLHYSQFYYVRMAMAWGQTLYLSYEMRSNSRDQRLLRVAQNNIHLRNLMYRSLGYTIGPNFAAQVLRVSLAKYGPGQKNDYQPPGPRVTHQAIADSIPTALAAPKLPKKQRRSPPTPVDMTLLTITGLKPYYLPRGTNVYLVTTAVDLDLLLATARESKRVGIDSEWVPAPGFPLFQWIPPKQADVQSSQLALFQLAFDGHHRHHNDAPTVFLVDLVALAGPETNAGADPGAASTDSDNLARFYGILVYLLTNPALLKVAYAFASDVQVLRTNVPGYTQLVPNIRSLCDLHQLAVPELLFTAPHKEKSGDYQRFRECRGLAKLARASVGRYIDKKHQTSDWAYRPLTLSQIHYAAVDVAVLLDIFDHYAKKSPNEVRTFQSFFSPELISPSAPT</sequence>
<dbReference type="PANTHER" id="PTHR47765:SF2">
    <property type="entry name" value="EXONUCLEASE MUT-7 HOMOLOG"/>
    <property type="match status" value="1"/>
</dbReference>
<protein>
    <submittedName>
        <fullName evidence="2">Exonuclease mut-7</fullName>
    </submittedName>
</protein>
<dbReference type="InterPro" id="IPR012337">
    <property type="entry name" value="RNaseH-like_sf"/>
</dbReference>
<reference evidence="2" key="1">
    <citation type="submission" date="2022-07" db="EMBL/GenBank/DDBJ databases">
        <title>Phylogenomic reconstructions and comparative analyses of Kickxellomycotina fungi.</title>
        <authorList>
            <person name="Reynolds N.K."/>
            <person name="Stajich J.E."/>
            <person name="Barry K."/>
            <person name="Grigoriev I.V."/>
            <person name="Crous P."/>
            <person name="Smith M.E."/>
        </authorList>
    </citation>
    <scope>NUCLEOTIDE SEQUENCE</scope>
    <source>
        <strain evidence="2">RSA 567</strain>
    </source>
</reference>
<accession>A0A9W8B661</accession>
<feature type="non-terminal residue" evidence="2">
    <location>
        <position position="1"/>
    </location>
</feature>
<comment type="caution">
    <text evidence="2">The sequence shown here is derived from an EMBL/GenBank/DDBJ whole genome shotgun (WGS) entry which is preliminary data.</text>
</comment>
<dbReference type="Proteomes" id="UP001151582">
    <property type="component" value="Unassembled WGS sequence"/>
</dbReference>
<feature type="domain" description="3'-5' exonuclease" evidence="1">
    <location>
        <begin position="593"/>
        <end position="717"/>
    </location>
</feature>
<evidence type="ECO:0000313" key="2">
    <source>
        <dbReference type="EMBL" id="KAJ1975984.1"/>
    </source>
</evidence>
<proteinExistence type="predicted"/>
<keyword evidence="2" id="KW-0540">Nuclease</keyword>
<keyword evidence="2" id="KW-0378">Hydrolase</keyword>
<dbReference type="GO" id="GO:0008408">
    <property type="term" value="F:3'-5' exonuclease activity"/>
    <property type="evidence" value="ECO:0007669"/>
    <property type="project" value="InterPro"/>
</dbReference>
<organism evidence="2 3">
    <name type="scientific">Dimargaris verticillata</name>
    <dbReference type="NCBI Taxonomy" id="2761393"/>
    <lineage>
        <taxon>Eukaryota</taxon>
        <taxon>Fungi</taxon>
        <taxon>Fungi incertae sedis</taxon>
        <taxon>Zoopagomycota</taxon>
        <taxon>Kickxellomycotina</taxon>
        <taxon>Dimargaritomycetes</taxon>
        <taxon>Dimargaritales</taxon>
        <taxon>Dimargaritaceae</taxon>
        <taxon>Dimargaris</taxon>
    </lineage>
</organism>
<dbReference type="AlphaFoldDB" id="A0A9W8B661"/>
<keyword evidence="2" id="KW-0269">Exonuclease</keyword>
<dbReference type="GO" id="GO:0003676">
    <property type="term" value="F:nucleic acid binding"/>
    <property type="evidence" value="ECO:0007669"/>
    <property type="project" value="InterPro"/>
</dbReference>
<dbReference type="OrthoDB" id="5376140at2759"/>
<keyword evidence="3" id="KW-1185">Reference proteome</keyword>
<dbReference type="GO" id="GO:0006139">
    <property type="term" value="P:nucleobase-containing compound metabolic process"/>
    <property type="evidence" value="ECO:0007669"/>
    <property type="project" value="InterPro"/>
</dbReference>